<feature type="signal peptide" evidence="1">
    <location>
        <begin position="1"/>
        <end position="18"/>
    </location>
</feature>
<feature type="chain" id="PRO_5038103916" evidence="1">
    <location>
        <begin position="19"/>
        <end position="182"/>
    </location>
</feature>
<sequence length="182" mass="20306">MKRIIPMLAAGLLAAAVAGCGGKKESDTIIAPKLEKKKPSAPIRMQDYTQTREIEWNGNRLVSEIRRTADDSLAMVTDETGQKFVDNSIELVVRRADGSVFFKKTFTKEAFDQYLDNDYRKTGILEGLVFDRVDESSLRFAASVSHPQTDEYIPLIVTVSKAGKLGIERDTQLDTSSIEEEE</sequence>
<evidence type="ECO:0000313" key="3">
    <source>
        <dbReference type="Proteomes" id="UP000764045"/>
    </source>
</evidence>
<keyword evidence="1" id="KW-0732">Signal</keyword>
<comment type="caution">
    <text evidence="2">The sequence shown here is derived from an EMBL/GenBank/DDBJ whole genome shotgun (WGS) entry which is preliminary data.</text>
</comment>
<dbReference type="AlphaFoldDB" id="A0A938WLH8"/>
<dbReference type="Pfam" id="PF15889">
    <property type="entry name" value="DUF4738"/>
    <property type="match status" value="1"/>
</dbReference>
<gene>
    <name evidence="2" type="ORF">H6B30_04295</name>
</gene>
<evidence type="ECO:0000313" key="2">
    <source>
        <dbReference type="EMBL" id="MBM6660982.1"/>
    </source>
</evidence>
<name>A0A938WLH8_9BACT</name>
<evidence type="ECO:0000256" key="1">
    <source>
        <dbReference type="SAM" id="SignalP"/>
    </source>
</evidence>
<organism evidence="2 3">
    <name type="scientific">Marseilla massiliensis</name>
    <dbReference type="NCBI Taxonomy" id="1841864"/>
    <lineage>
        <taxon>Bacteria</taxon>
        <taxon>Pseudomonadati</taxon>
        <taxon>Bacteroidota</taxon>
        <taxon>Bacteroidia</taxon>
        <taxon>Bacteroidales</taxon>
        <taxon>Prevotellaceae</taxon>
        <taxon>Marseilla</taxon>
    </lineage>
</organism>
<accession>A0A938WLH8</accession>
<protein>
    <submittedName>
        <fullName evidence="2">DUF4738 domain-containing protein</fullName>
    </submittedName>
</protein>
<keyword evidence="3" id="KW-1185">Reference proteome</keyword>
<dbReference type="InterPro" id="IPR031762">
    <property type="entry name" value="DUF4738"/>
</dbReference>
<dbReference type="Proteomes" id="UP000764045">
    <property type="component" value="Unassembled WGS sequence"/>
</dbReference>
<reference evidence="2 3" key="1">
    <citation type="journal article" date="2021" name="Sci. Rep.">
        <title>The distribution of antibiotic resistance genes in chicken gut microbiota commensals.</title>
        <authorList>
            <person name="Juricova H."/>
            <person name="Matiasovicova J."/>
            <person name="Kubasova T."/>
            <person name="Cejkova D."/>
            <person name="Rychlik I."/>
        </authorList>
    </citation>
    <scope>NUCLEOTIDE SEQUENCE [LARGE SCALE GENOMIC DNA]</scope>
    <source>
        <strain evidence="2 3">An819</strain>
    </source>
</reference>
<dbReference type="Gene3D" id="2.40.128.510">
    <property type="entry name" value="Protein of unknown function DUF4738"/>
    <property type="match status" value="1"/>
</dbReference>
<dbReference type="EMBL" id="JACJJL010000005">
    <property type="protein sequence ID" value="MBM6660982.1"/>
    <property type="molecule type" value="Genomic_DNA"/>
</dbReference>
<dbReference type="RefSeq" id="WP_205108267.1">
    <property type="nucleotide sequence ID" value="NZ_JACJJL010000005.1"/>
</dbReference>
<proteinExistence type="predicted"/>
<dbReference type="PROSITE" id="PS51257">
    <property type="entry name" value="PROKAR_LIPOPROTEIN"/>
    <property type="match status" value="1"/>
</dbReference>